<gene>
    <name evidence="1" type="ORF">ACFFF6_06085</name>
</gene>
<dbReference type="Proteomes" id="UP001589793">
    <property type="component" value="Unassembled WGS sequence"/>
</dbReference>
<proteinExistence type="predicted"/>
<sequence length="48" mass="5137">MTLPETTTYADLGVLAPEPVCRVCGGEGCPRCDDLGFDYGVDDRPESD</sequence>
<evidence type="ECO:0000313" key="2">
    <source>
        <dbReference type="Proteomes" id="UP001589793"/>
    </source>
</evidence>
<evidence type="ECO:0000313" key="1">
    <source>
        <dbReference type="EMBL" id="MFC0673521.1"/>
    </source>
</evidence>
<protein>
    <submittedName>
        <fullName evidence="1">Uncharacterized protein</fullName>
    </submittedName>
</protein>
<comment type="caution">
    <text evidence="1">The sequence shown here is derived from an EMBL/GenBank/DDBJ whole genome shotgun (WGS) entry which is preliminary data.</text>
</comment>
<dbReference type="RefSeq" id="WP_376979152.1">
    <property type="nucleotide sequence ID" value="NZ_JBHLSV010000005.1"/>
</dbReference>
<dbReference type="EMBL" id="JBHLSV010000005">
    <property type="protein sequence ID" value="MFC0673521.1"/>
    <property type="molecule type" value="Genomic_DNA"/>
</dbReference>
<keyword evidence="2" id="KW-1185">Reference proteome</keyword>
<organism evidence="1 2">
    <name type="scientific">Brachybacterium hainanense</name>
    <dbReference type="NCBI Taxonomy" id="1541174"/>
    <lineage>
        <taxon>Bacteria</taxon>
        <taxon>Bacillati</taxon>
        <taxon>Actinomycetota</taxon>
        <taxon>Actinomycetes</taxon>
        <taxon>Micrococcales</taxon>
        <taxon>Dermabacteraceae</taxon>
        <taxon>Brachybacterium</taxon>
    </lineage>
</organism>
<name>A0ABV6R954_9MICO</name>
<reference evidence="1 2" key="1">
    <citation type="submission" date="2024-09" db="EMBL/GenBank/DDBJ databases">
        <authorList>
            <person name="Sun Q."/>
            <person name="Mori K."/>
        </authorList>
    </citation>
    <scope>NUCLEOTIDE SEQUENCE [LARGE SCALE GENOMIC DNA]</scope>
    <source>
        <strain evidence="1 2">CICC 10874</strain>
    </source>
</reference>
<accession>A0ABV6R954</accession>